<evidence type="ECO:0000313" key="2">
    <source>
        <dbReference type="EMBL" id="EFC44433.1"/>
    </source>
</evidence>
<feature type="transmembrane region" description="Helical" evidence="1">
    <location>
        <begin position="308"/>
        <end position="326"/>
    </location>
</feature>
<dbReference type="EMBL" id="GG738868">
    <property type="protein sequence ID" value="EFC44433.1"/>
    <property type="molecule type" value="Genomic_DNA"/>
</dbReference>
<dbReference type="Proteomes" id="UP000006671">
    <property type="component" value="Unassembled WGS sequence"/>
</dbReference>
<dbReference type="OrthoDB" id="10341956at2759"/>
<gene>
    <name evidence="2" type="ORF">NAEGRDRAFT_67574</name>
</gene>
<dbReference type="InParanoid" id="D2VFC1"/>
<evidence type="ECO:0000256" key="1">
    <source>
        <dbReference type="SAM" id="Phobius"/>
    </source>
</evidence>
<keyword evidence="1" id="KW-0812">Transmembrane</keyword>
<reference evidence="2 3" key="1">
    <citation type="journal article" date="2010" name="Cell">
        <title>The genome of Naegleria gruberi illuminates early eukaryotic versatility.</title>
        <authorList>
            <person name="Fritz-Laylin L.K."/>
            <person name="Prochnik S.E."/>
            <person name="Ginger M.L."/>
            <person name="Dacks J.B."/>
            <person name="Carpenter M.L."/>
            <person name="Field M.C."/>
            <person name="Kuo A."/>
            <person name="Paredez A."/>
            <person name="Chapman J."/>
            <person name="Pham J."/>
            <person name="Shu S."/>
            <person name="Neupane R."/>
            <person name="Cipriano M."/>
            <person name="Mancuso J."/>
            <person name="Tu H."/>
            <person name="Salamov A."/>
            <person name="Lindquist E."/>
            <person name="Shapiro H."/>
            <person name="Lucas S."/>
            <person name="Grigoriev I.V."/>
            <person name="Cande W.Z."/>
            <person name="Fulton C."/>
            <person name="Rokhsar D.S."/>
            <person name="Dawson S.C."/>
        </authorList>
    </citation>
    <scope>NUCLEOTIDE SEQUENCE [LARGE SCALE GENOMIC DNA]</scope>
    <source>
        <strain evidence="2 3">NEG-M</strain>
    </source>
</reference>
<evidence type="ECO:0000313" key="3">
    <source>
        <dbReference type="Proteomes" id="UP000006671"/>
    </source>
</evidence>
<dbReference type="VEuPathDB" id="AmoebaDB:NAEGRDRAFT_67574"/>
<dbReference type="AlphaFoldDB" id="D2VFC1"/>
<keyword evidence="1" id="KW-1133">Transmembrane helix</keyword>
<name>D2VFC1_NAEGR</name>
<dbReference type="RefSeq" id="XP_002677177.1">
    <property type="nucleotide sequence ID" value="XM_002677131.1"/>
</dbReference>
<sequence>MSIPFGTAYVEDRNSNLFSPVKPMGDHFDLCAKYSNVSCVETFCNGENSTVKYELLNYCQYCSEGKDFLEFHTLIIDMDNYSDTKKSKCPSFTRFPSSFFCEAVQTGFPVYFMDQYFERLRTPFLCYCHRFDIYSNLCDPVMNSLLRTDAVNMIKFILSLLISIPLCPFAILGYVVPEFVTMIIRRKLRVLNALCAIIILLQSICVVVACMMFWNPTYDSFDTLYFTTSIALSLNVFFTHYGSLAVLLVFDRICQFLKAGDNKNSLVALILIGFSFVCNSLCAIYIVSYLIYELETQQVNIILTGMSYVSYSLPWIVNFLVFIYIAKKLGDQLQEKTHISFYKSKVRARISLNFPI</sequence>
<protein>
    <submittedName>
        <fullName evidence="2">Predicted protein</fullName>
    </submittedName>
</protein>
<proteinExistence type="predicted"/>
<keyword evidence="3" id="KW-1185">Reference proteome</keyword>
<feature type="transmembrane region" description="Helical" evidence="1">
    <location>
        <begin position="234"/>
        <end position="254"/>
    </location>
</feature>
<dbReference type="GeneID" id="8848238"/>
<feature type="transmembrane region" description="Helical" evidence="1">
    <location>
        <begin position="156"/>
        <end position="176"/>
    </location>
</feature>
<dbReference type="KEGG" id="ngr:NAEGRDRAFT_67574"/>
<feature type="transmembrane region" description="Helical" evidence="1">
    <location>
        <begin position="266"/>
        <end position="288"/>
    </location>
</feature>
<accession>D2VFC1</accession>
<feature type="transmembrane region" description="Helical" evidence="1">
    <location>
        <begin position="188"/>
        <end position="214"/>
    </location>
</feature>
<organism evidence="3">
    <name type="scientific">Naegleria gruberi</name>
    <name type="common">Amoeba</name>
    <dbReference type="NCBI Taxonomy" id="5762"/>
    <lineage>
        <taxon>Eukaryota</taxon>
        <taxon>Discoba</taxon>
        <taxon>Heterolobosea</taxon>
        <taxon>Tetramitia</taxon>
        <taxon>Eutetramitia</taxon>
        <taxon>Vahlkampfiidae</taxon>
        <taxon>Naegleria</taxon>
    </lineage>
</organism>
<keyword evidence="1" id="KW-0472">Membrane</keyword>